<dbReference type="AlphaFoldDB" id="A0A7Z2VLH9"/>
<dbReference type="InterPro" id="IPR010982">
    <property type="entry name" value="Lambda_DNA-bd_dom_sf"/>
</dbReference>
<name>A0A7Z2VLH9_9BACL</name>
<keyword evidence="3" id="KW-1185">Reference proteome</keyword>
<dbReference type="Proteomes" id="UP000502248">
    <property type="component" value="Chromosome"/>
</dbReference>
<dbReference type="CDD" id="cd00093">
    <property type="entry name" value="HTH_XRE"/>
    <property type="match status" value="1"/>
</dbReference>
<gene>
    <name evidence="2" type="ORF">HH215_18670</name>
</gene>
<dbReference type="EMBL" id="CP051680">
    <property type="protein sequence ID" value="QJD85005.1"/>
    <property type="molecule type" value="Genomic_DNA"/>
</dbReference>
<organism evidence="2 3">
    <name type="scientific">Cohnella herbarum</name>
    <dbReference type="NCBI Taxonomy" id="2728023"/>
    <lineage>
        <taxon>Bacteria</taxon>
        <taxon>Bacillati</taxon>
        <taxon>Bacillota</taxon>
        <taxon>Bacilli</taxon>
        <taxon>Bacillales</taxon>
        <taxon>Paenibacillaceae</taxon>
        <taxon>Cohnella</taxon>
    </lineage>
</organism>
<dbReference type="RefSeq" id="WP_169281281.1">
    <property type="nucleotide sequence ID" value="NZ_CP051680.1"/>
</dbReference>
<reference evidence="2 3" key="1">
    <citation type="submission" date="2020-04" db="EMBL/GenBank/DDBJ databases">
        <title>Genome sequencing of novel species.</title>
        <authorList>
            <person name="Heo J."/>
            <person name="Kim S.-J."/>
            <person name="Kim J.-S."/>
            <person name="Hong S.-B."/>
            <person name="Kwon S.-W."/>
        </authorList>
    </citation>
    <scope>NUCLEOTIDE SEQUENCE [LARGE SCALE GENOMIC DNA]</scope>
    <source>
        <strain evidence="2 3">MFER-1</strain>
    </source>
</reference>
<dbReference type="InterPro" id="IPR001387">
    <property type="entry name" value="Cro/C1-type_HTH"/>
</dbReference>
<dbReference type="Pfam" id="PF01381">
    <property type="entry name" value="HTH_3"/>
    <property type="match status" value="1"/>
</dbReference>
<dbReference type="Gene3D" id="1.10.260.40">
    <property type="entry name" value="lambda repressor-like DNA-binding domains"/>
    <property type="match status" value="1"/>
</dbReference>
<evidence type="ECO:0000313" key="2">
    <source>
        <dbReference type="EMBL" id="QJD85005.1"/>
    </source>
</evidence>
<dbReference type="PROSITE" id="PS50943">
    <property type="entry name" value="HTH_CROC1"/>
    <property type="match status" value="1"/>
</dbReference>
<evidence type="ECO:0000313" key="3">
    <source>
        <dbReference type="Proteomes" id="UP000502248"/>
    </source>
</evidence>
<dbReference type="SUPFAM" id="SSF47413">
    <property type="entry name" value="lambda repressor-like DNA-binding domains"/>
    <property type="match status" value="1"/>
</dbReference>
<sequence length="46" mass="5168">MNQKEFAVRIGVLQGTLSDIERGVCLPSWETIIALRGRFNCDLIGF</sequence>
<feature type="domain" description="HTH cro/C1-type" evidence="1">
    <location>
        <begin position="1"/>
        <end position="46"/>
    </location>
</feature>
<proteinExistence type="predicted"/>
<dbReference type="GO" id="GO:0003677">
    <property type="term" value="F:DNA binding"/>
    <property type="evidence" value="ECO:0007669"/>
    <property type="project" value="InterPro"/>
</dbReference>
<protein>
    <submittedName>
        <fullName evidence="2">Helix-turn-helix transcriptional regulator</fullName>
    </submittedName>
</protein>
<evidence type="ECO:0000259" key="1">
    <source>
        <dbReference type="PROSITE" id="PS50943"/>
    </source>
</evidence>
<dbReference type="KEGG" id="cheb:HH215_18670"/>
<accession>A0A7Z2VLH9</accession>